<accession>A0AAE0I1V1</accession>
<evidence type="ECO:0008006" key="4">
    <source>
        <dbReference type="Google" id="ProtNLM"/>
    </source>
</evidence>
<feature type="transmembrane region" description="Helical" evidence="1">
    <location>
        <begin position="129"/>
        <end position="146"/>
    </location>
</feature>
<evidence type="ECO:0000313" key="3">
    <source>
        <dbReference type="Proteomes" id="UP001283341"/>
    </source>
</evidence>
<reference evidence="2" key="2">
    <citation type="submission" date="2023-06" db="EMBL/GenBank/DDBJ databases">
        <authorList>
            <consortium name="Lawrence Berkeley National Laboratory"/>
            <person name="Haridas S."/>
            <person name="Hensen N."/>
            <person name="Bonometti L."/>
            <person name="Westerberg I."/>
            <person name="Brannstrom I.O."/>
            <person name="Guillou S."/>
            <person name="Cros-Aarteil S."/>
            <person name="Calhoun S."/>
            <person name="Kuo A."/>
            <person name="Mondo S."/>
            <person name="Pangilinan J."/>
            <person name="Riley R."/>
            <person name="Labutti K."/>
            <person name="Andreopoulos B."/>
            <person name="Lipzen A."/>
            <person name="Chen C."/>
            <person name="Yanf M."/>
            <person name="Daum C."/>
            <person name="Ng V."/>
            <person name="Clum A."/>
            <person name="Steindorff A."/>
            <person name="Ohm R."/>
            <person name="Martin F."/>
            <person name="Silar P."/>
            <person name="Natvig D."/>
            <person name="Lalanne C."/>
            <person name="Gautier V."/>
            <person name="Ament-Velasquez S.L."/>
            <person name="Kruys A."/>
            <person name="Hutchinson M.I."/>
            <person name="Powell A.J."/>
            <person name="Barry K."/>
            <person name="Miller A.N."/>
            <person name="Grigoriev I.V."/>
            <person name="Debuchy R."/>
            <person name="Gladieux P."/>
            <person name="Thoren M.H."/>
            <person name="Johannesson H."/>
        </authorList>
    </citation>
    <scope>NUCLEOTIDE SEQUENCE</scope>
    <source>
        <strain evidence="2">CBS 118394</strain>
    </source>
</reference>
<feature type="transmembrane region" description="Helical" evidence="1">
    <location>
        <begin position="261"/>
        <end position="281"/>
    </location>
</feature>
<dbReference type="EMBL" id="JAUEDM010000005">
    <property type="protein sequence ID" value="KAK3316071.1"/>
    <property type="molecule type" value="Genomic_DNA"/>
</dbReference>
<feature type="transmembrane region" description="Helical" evidence="1">
    <location>
        <begin position="20"/>
        <end position="40"/>
    </location>
</feature>
<evidence type="ECO:0000256" key="1">
    <source>
        <dbReference type="SAM" id="Phobius"/>
    </source>
</evidence>
<sequence length="309" mass="34512">MRDSPQQPPYPSSGPEMPFLPLIAGLTAWPLLKYMAEYIVCRANPVFFEALKFDARRRYDVYFGVQIFGALFKVAALTACSAALFTTSPKTDIVGLVRPLNTAEQWCWGCRAVIFTQELQHLSSGNPELIIHHILSIADMTTILAFHFPRRQMYIAWAGLFSELAIHAAHPRKIHGKLSPRLGWWVTVTKVVLMVTFRLPGCFVALVWTLQGGTRALGLVLTVGSLDRILCLHAASSKLIVWDLVSQPAALVVAEKWRVSLVGIVMGFGFVCMELSTLLMYEGLTAHRLSSEGELRNIARRNKGQKFQQ</sequence>
<evidence type="ECO:0000313" key="2">
    <source>
        <dbReference type="EMBL" id="KAK3316071.1"/>
    </source>
</evidence>
<keyword evidence="1" id="KW-0812">Transmembrane</keyword>
<keyword evidence="3" id="KW-1185">Reference proteome</keyword>
<keyword evidence="1" id="KW-0472">Membrane</keyword>
<organism evidence="2 3">
    <name type="scientific">Apodospora peruviana</name>
    <dbReference type="NCBI Taxonomy" id="516989"/>
    <lineage>
        <taxon>Eukaryota</taxon>
        <taxon>Fungi</taxon>
        <taxon>Dikarya</taxon>
        <taxon>Ascomycota</taxon>
        <taxon>Pezizomycotina</taxon>
        <taxon>Sordariomycetes</taxon>
        <taxon>Sordariomycetidae</taxon>
        <taxon>Sordariales</taxon>
        <taxon>Lasiosphaeriaceae</taxon>
        <taxon>Apodospora</taxon>
    </lineage>
</organism>
<comment type="caution">
    <text evidence="2">The sequence shown here is derived from an EMBL/GenBank/DDBJ whole genome shotgun (WGS) entry which is preliminary data.</text>
</comment>
<reference evidence="2" key="1">
    <citation type="journal article" date="2023" name="Mol. Phylogenet. Evol.">
        <title>Genome-scale phylogeny and comparative genomics of the fungal order Sordariales.</title>
        <authorList>
            <person name="Hensen N."/>
            <person name="Bonometti L."/>
            <person name="Westerberg I."/>
            <person name="Brannstrom I.O."/>
            <person name="Guillou S."/>
            <person name="Cros-Aarteil S."/>
            <person name="Calhoun S."/>
            <person name="Haridas S."/>
            <person name="Kuo A."/>
            <person name="Mondo S."/>
            <person name="Pangilinan J."/>
            <person name="Riley R."/>
            <person name="LaButti K."/>
            <person name="Andreopoulos B."/>
            <person name="Lipzen A."/>
            <person name="Chen C."/>
            <person name="Yan M."/>
            <person name="Daum C."/>
            <person name="Ng V."/>
            <person name="Clum A."/>
            <person name="Steindorff A."/>
            <person name="Ohm R.A."/>
            <person name="Martin F."/>
            <person name="Silar P."/>
            <person name="Natvig D.O."/>
            <person name="Lalanne C."/>
            <person name="Gautier V."/>
            <person name="Ament-Velasquez S.L."/>
            <person name="Kruys A."/>
            <person name="Hutchinson M.I."/>
            <person name="Powell A.J."/>
            <person name="Barry K."/>
            <person name="Miller A.N."/>
            <person name="Grigoriev I.V."/>
            <person name="Debuchy R."/>
            <person name="Gladieux P."/>
            <person name="Hiltunen Thoren M."/>
            <person name="Johannesson H."/>
        </authorList>
    </citation>
    <scope>NUCLEOTIDE SEQUENCE</scope>
    <source>
        <strain evidence="2">CBS 118394</strain>
    </source>
</reference>
<feature type="transmembrane region" description="Helical" evidence="1">
    <location>
        <begin position="61"/>
        <end position="85"/>
    </location>
</feature>
<name>A0AAE0I1V1_9PEZI</name>
<protein>
    <recommendedName>
        <fullName evidence="4">TLC domain-containing protein</fullName>
    </recommendedName>
</protein>
<dbReference type="AlphaFoldDB" id="A0AAE0I1V1"/>
<gene>
    <name evidence="2" type="ORF">B0H66DRAFT_624917</name>
</gene>
<keyword evidence="1" id="KW-1133">Transmembrane helix</keyword>
<proteinExistence type="predicted"/>
<dbReference type="Proteomes" id="UP001283341">
    <property type="component" value="Unassembled WGS sequence"/>
</dbReference>